<dbReference type="InterPro" id="IPR001387">
    <property type="entry name" value="Cro/C1-type_HTH"/>
</dbReference>
<dbReference type="CDD" id="cd00093">
    <property type="entry name" value="HTH_XRE"/>
    <property type="match status" value="1"/>
</dbReference>
<accession>A0ABV5GML6</accession>
<organism evidence="3 4">
    <name type="scientific">Flavobacterium jumunjinense</name>
    <dbReference type="NCBI Taxonomy" id="998845"/>
    <lineage>
        <taxon>Bacteria</taxon>
        <taxon>Pseudomonadati</taxon>
        <taxon>Bacteroidota</taxon>
        <taxon>Flavobacteriia</taxon>
        <taxon>Flavobacteriales</taxon>
        <taxon>Flavobacteriaceae</taxon>
        <taxon>Flavobacterium</taxon>
    </lineage>
</organism>
<feature type="region of interest" description="Disordered" evidence="1">
    <location>
        <begin position="76"/>
        <end position="115"/>
    </location>
</feature>
<evidence type="ECO:0000256" key="1">
    <source>
        <dbReference type="SAM" id="MobiDB-lite"/>
    </source>
</evidence>
<sequence>MVNIDDFIKRLEKLLEYYNLSASAFADKIDVQRSSISHLLSGRNKPSLDFVLKVVEEFPDVDLYWILNGKGSFPKEEEKKLEEKKTTHTPTNENLKEKIGTEEKNNLFSDIDNPQNTRVFENFSDQESNTQNLEPKKNNSDIDRIVVFYKNGTFKNYTPE</sequence>
<dbReference type="RefSeq" id="WP_236455826.1">
    <property type="nucleotide sequence ID" value="NZ_CBCSGE010000002.1"/>
</dbReference>
<dbReference type="InterPro" id="IPR010982">
    <property type="entry name" value="Lambda_DNA-bd_dom_sf"/>
</dbReference>
<comment type="caution">
    <text evidence="3">The sequence shown here is derived from an EMBL/GenBank/DDBJ whole genome shotgun (WGS) entry which is preliminary data.</text>
</comment>
<feature type="compositionally biased region" description="Basic and acidic residues" evidence="1">
    <location>
        <begin position="94"/>
        <end position="105"/>
    </location>
</feature>
<feature type="compositionally biased region" description="Basic and acidic residues" evidence="1">
    <location>
        <begin position="76"/>
        <end position="86"/>
    </location>
</feature>
<protein>
    <submittedName>
        <fullName evidence="3">Helix-turn-helix domain-containing protein</fullName>
    </submittedName>
</protein>
<dbReference type="Pfam" id="PF12844">
    <property type="entry name" value="HTH_19"/>
    <property type="match status" value="1"/>
</dbReference>
<evidence type="ECO:0000313" key="4">
    <source>
        <dbReference type="Proteomes" id="UP001589607"/>
    </source>
</evidence>
<dbReference type="SUPFAM" id="SSF47413">
    <property type="entry name" value="lambda repressor-like DNA-binding domains"/>
    <property type="match status" value="1"/>
</dbReference>
<proteinExistence type="predicted"/>
<dbReference type="Proteomes" id="UP001589607">
    <property type="component" value="Unassembled WGS sequence"/>
</dbReference>
<name>A0ABV5GML6_9FLAO</name>
<feature type="compositionally biased region" description="Polar residues" evidence="1">
    <location>
        <begin position="106"/>
        <end position="115"/>
    </location>
</feature>
<feature type="domain" description="HTH cro/C1-type" evidence="2">
    <location>
        <begin position="11"/>
        <end position="66"/>
    </location>
</feature>
<dbReference type="SMART" id="SM00530">
    <property type="entry name" value="HTH_XRE"/>
    <property type="match status" value="1"/>
</dbReference>
<keyword evidence="4" id="KW-1185">Reference proteome</keyword>
<gene>
    <name evidence="3" type="ORF">ACFFVF_08870</name>
</gene>
<reference evidence="3 4" key="1">
    <citation type="submission" date="2024-09" db="EMBL/GenBank/DDBJ databases">
        <authorList>
            <person name="Sun Q."/>
            <person name="Mori K."/>
        </authorList>
    </citation>
    <scope>NUCLEOTIDE SEQUENCE [LARGE SCALE GENOMIC DNA]</scope>
    <source>
        <strain evidence="3 4">CECT 7955</strain>
    </source>
</reference>
<dbReference type="PROSITE" id="PS50943">
    <property type="entry name" value="HTH_CROC1"/>
    <property type="match status" value="1"/>
</dbReference>
<dbReference type="Gene3D" id="1.10.260.40">
    <property type="entry name" value="lambda repressor-like DNA-binding domains"/>
    <property type="match status" value="1"/>
</dbReference>
<evidence type="ECO:0000313" key="3">
    <source>
        <dbReference type="EMBL" id="MFB9096624.1"/>
    </source>
</evidence>
<evidence type="ECO:0000259" key="2">
    <source>
        <dbReference type="PROSITE" id="PS50943"/>
    </source>
</evidence>
<dbReference type="EMBL" id="JBHMEY010000018">
    <property type="protein sequence ID" value="MFB9096624.1"/>
    <property type="molecule type" value="Genomic_DNA"/>
</dbReference>